<dbReference type="Proteomes" id="UP000437748">
    <property type="component" value="Unassembled WGS sequence"/>
</dbReference>
<evidence type="ECO:0000313" key="1">
    <source>
        <dbReference type="EMBL" id="KAB8040049.1"/>
    </source>
</evidence>
<organism evidence="1 2">
    <name type="scientific">Silvanigrella paludirubra</name>
    <dbReference type="NCBI Taxonomy" id="2499159"/>
    <lineage>
        <taxon>Bacteria</taxon>
        <taxon>Pseudomonadati</taxon>
        <taxon>Bdellovibrionota</taxon>
        <taxon>Oligoflexia</taxon>
        <taxon>Silvanigrellales</taxon>
        <taxon>Silvanigrellaceae</taxon>
        <taxon>Silvanigrella</taxon>
    </lineage>
</organism>
<gene>
    <name evidence="1" type="ORF">GCL60_07225</name>
</gene>
<keyword evidence="2" id="KW-1185">Reference proteome</keyword>
<comment type="caution">
    <text evidence="1">The sequence shown here is derived from an EMBL/GenBank/DDBJ whole genome shotgun (WGS) entry which is preliminary data.</text>
</comment>
<proteinExistence type="predicted"/>
<evidence type="ECO:0000313" key="2">
    <source>
        <dbReference type="Proteomes" id="UP000437748"/>
    </source>
</evidence>
<dbReference type="AlphaFoldDB" id="A0A6N6VWC6"/>
<dbReference type="EMBL" id="WFLM01000002">
    <property type="protein sequence ID" value="KAB8040049.1"/>
    <property type="molecule type" value="Genomic_DNA"/>
</dbReference>
<accession>A0A6N6VWC6</accession>
<sequence>MKKFKYSVSVAKKIFIGISFISISNIYASYITDPVFDKSNKLVVFCKPYKIFFNSKAQSSNKFLTYSTWWLNRYDYLVKGDESNAAIVVFEPKGFICKNNELLMEEDADNEPLISNYDLLQKMTKLKIKFQKSSDYDDYKYLKVSYLGYYYLSYNADLISLNELNGKLRCSENSNPSWCYQGKSSDEKIPIFENIAFDPM</sequence>
<name>A0A6N6VWC6_9BACT</name>
<dbReference type="RefSeq" id="WP_153419810.1">
    <property type="nucleotide sequence ID" value="NZ_WFLM01000002.1"/>
</dbReference>
<protein>
    <submittedName>
        <fullName evidence="1">Uncharacterized protein</fullName>
    </submittedName>
</protein>
<reference evidence="1 2" key="1">
    <citation type="submission" date="2019-10" db="EMBL/GenBank/DDBJ databases">
        <title>New species of Slilvanegrellaceae.</title>
        <authorList>
            <person name="Pitt A."/>
            <person name="Hahn M.W."/>
        </authorList>
    </citation>
    <scope>NUCLEOTIDE SEQUENCE [LARGE SCALE GENOMIC DNA]</scope>
    <source>
        <strain evidence="1 2">SP-Ram-0.45-NSY-1</strain>
    </source>
</reference>